<dbReference type="EMBL" id="JABBWK010000153">
    <property type="protein sequence ID" value="KAG1889700.1"/>
    <property type="molecule type" value="Genomic_DNA"/>
</dbReference>
<evidence type="ECO:0000313" key="2">
    <source>
        <dbReference type="Proteomes" id="UP001195769"/>
    </source>
</evidence>
<comment type="caution">
    <text evidence="1">The sequence shown here is derived from an EMBL/GenBank/DDBJ whole genome shotgun (WGS) entry which is preliminary data.</text>
</comment>
<dbReference type="InterPro" id="IPR046521">
    <property type="entry name" value="DUF6698"/>
</dbReference>
<dbReference type="RefSeq" id="XP_041217561.1">
    <property type="nucleotide sequence ID" value="XM_041373321.1"/>
</dbReference>
<sequence>SCINGRDYRMKSKFDSGSLKVTAALWPAYLYPGNIVGKDFDSKDILEGLFRISFGVTKHIFTSPSSALKAGVSNGTRACNAKLHGMAGVEAEHIAYAAVQACFTISSLNKWKDWDALFYYTDFYTRIVNLIQ</sequence>
<dbReference type="GeneID" id="64667619"/>
<feature type="non-terminal residue" evidence="1">
    <location>
        <position position="1"/>
    </location>
</feature>
<proteinExistence type="predicted"/>
<protein>
    <submittedName>
        <fullName evidence="1">Uncharacterized protein</fullName>
    </submittedName>
</protein>
<dbReference type="Proteomes" id="UP001195769">
    <property type="component" value="Unassembled WGS sequence"/>
</dbReference>
<evidence type="ECO:0000313" key="1">
    <source>
        <dbReference type="EMBL" id="KAG1889700.1"/>
    </source>
</evidence>
<dbReference type="Pfam" id="PF20414">
    <property type="entry name" value="DUF6698"/>
    <property type="match status" value="1"/>
</dbReference>
<feature type="non-terminal residue" evidence="1">
    <location>
        <position position="132"/>
    </location>
</feature>
<accession>A0AAD4DQD3</accession>
<keyword evidence="2" id="KW-1185">Reference proteome</keyword>
<reference evidence="1" key="1">
    <citation type="journal article" date="2020" name="New Phytol.">
        <title>Comparative genomics reveals dynamic genome evolution in host specialist ectomycorrhizal fungi.</title>
        <authorList>
            <person name="Lofgren L.A."/>
            <person name="Nguyen N.H."/>
            <person name="Vilgalys R."/>
            <person name="Ruytinx J."/>
            <person name="Liao H.L."/>
            <person name="Branco S."/>
            <person name="Kuo A."/>
            <person name="LaButti K."/>
            <person name="Lipzen A."/>
            <person name="Andreopoulos W."/>
            <person name="Pangilinan J."/>
            <person name="Riley R."/>
            <person name="Hundley H."/>
            <person name="Na H."/>
            <person name="Barry K."/>
            <person name="Grigoriev I.V."/>
            <person name="Stajich J.E."/>
            <person name="Kennedy P.G."/>
        </authorList>
    </citation>
    <scope>NUCLEOTIDE SEQUENCE</scope>
    <source>
        <strain evidence="1">FC203</strain>
    </source>
</reference>
<name>A0AAD4DQD3_9AGAM</name>
<dbReference type="AlphaFoldDB" id="A0AAD4DQD3"/>
<gene>
    <name evidence="1" type="ORF">F5891DRAFT_892818</name>
</gene>
<organism evidence="1 2">
    <name type="scientific">Suillus fuscotomentosus</name>
    <dbReference type="NCBI Taxonomy" id="1912939"/>
    <lineage>
        <taxon>Eukaryota</taxon>
        <taxon>Fungi</taxon>
        <taxon>Dikarya</taxon>
        <taxon>Basidiomycota</taxon>
        <taxon>Agaricomycotina</taxon>
        <taxon>Agaricomycetes</taxon>
        <taxon>Agaricomycetidae</taxon>
        <taxon>Boletales</taxon>
        <taxon>Suillineae</taxon>
        <taxon>Suillaceae</taxon>
        <taxon>Suillus</taxon>
    </lineage>
</organism>